<organism evidence="2 3">
    <name type="scientific">Nelumbo nucifera</name>
    <name type="common">Sacred lotus</name>
    <dbReference type="NCBI Taxonomy" id="4432"/>
    <lineage>
        <taxon>Eukaryota</taxon>
        <taxon>Viridiplantae</taxon>
        <taxon>Streptophyta</taxon>
        <taxon>Embryophyta</taxon>
        <taxon>Tracheophyta</taxon>
        <taxon>Spermatophyta</taxon>
        <taxon>Magnoliopsida</taxon>
        <taxon>Proteales</taxon>
        <taxon>Nelumbonaceae</taxon>
        <taxon>Nelumbo</taxon>
    </lineage>
</organism>
<name>A0A822ZIC9_NELNU</name>
<evidence type="ECO:0000313" key="2">
    <source>
        <dbReference type="EMBL" id="DAD43119.1"/>
    </source>
</evidence>
<evidence type="ECO:0000259" key="1">
    <source>
        <dbReference type="Pfam" id="PF03959"/>
    </source>
</evidence>
<keyword evidence="3" id="KW-1185">Reference proteome</keyword>
<dbReference type="PANTHER" id="PTHR22778">
    <property type="entry name" value="OVARIAN CANCER GENE-2 PROTEIN-RELATED"/>
    <property type="match status" value="1"/>
</dbReference>
<dbReference type="InterPro" id="IPR005645">
    <property type="entry name" value="FSH-like_dom"/>
</dbReference>
<reference evidence="2 3" key="1">
    <citation type="journal article" date="2020" name="Mol. Biol. Evol.">
        <title>Distinct Expression and Methylation Patterns for Genes with Different Fates following a Single Whole-Genome Duplication in Flowering Plants.</title>
        <authorList>
            <person name="Shi T."/>
            <person name="Rahmani R.S."/>
            <person name="Gugger P.F."/>
            <person name="Wang M."/>
            <person name="Li H."/>
            <person name="Zhang Y."/>
            <person name="Li Z."/>
            <person name="Wang Q."/>
            <person name="Van de Peer Y."/>
            <person name="Marchal K."/>
            <person name="Chen J."/>
        </authorList>
    </citation>
    <scope>NUCLEOTIDE SEQUENCE [LARGE SCALE GENOMIC DNA]</scope>
    <source>
        <tissue evidence="2">Leaf</tissue>
    </source>
</reference>
<dbReference type="EMBL" id="DUZY01000006">
    <property type="protein sequence ID" value="DAD43119.1"/>
    <property type="molecule type" value="Genomic_DNA"/>
</dbReference>
<protein>
    <recommendedName>
        <fullName evidence="1">Serine hydrolase domain-containing protein</fullName>
    </recommendedName>
</protein>
<comment type="caution">
    <text evidence="2">The sequence shown here is derived from an EMBL/GenBank/DDBJ whole genome shotgun (WGS) entry which is preliminary data.</text>
</comment>
<feature type="domain" description="Serine hydrolase" evidence="1">
    <location>
        <begin position="7"/>
        <end position="73"/>
    </location>
</feature>
<dbReference type="Gene3D" id="3.40.50.1820">
    <property type="entry name" value="alpha/beta hydrolase"/>
    <property type="match status" value="1"/>
</dbReference>
<gene>
    <name evidence="2" type="ORF">HUJ06_001349</name>
</gene>
<sequence length="151" mass="17442">MEGGQEKRMKILCLHGFRTSGKFLQKQISKWDPSIFSEFDMVFPDGIFPAGGKSEIEGIFPPPYCEWFQFNPVKASFYFHGLKYRYARYVRIGVSGISGVSVFYNCFFFSKNISGVGFRLAYPLKVPKFQNTPYLSFQKTNDTIRYAPSKF</sequence>
<dbReference type="AlphaFoldDB" id="A0A822ZIC9"/>
<dbReference type="InterPro" id="IPR029058">
    <property type="entry name" value="AB_hydrolase_fold"/>
</dbReference>
<dbReference type="Pfam" id="PF03959">
    <property type="entry name" value="FSH1"/>
    <property type="match status" value="1"/>
</dbReference>
<proteinExistence type="predicted"/>
<accession>A0A822ZIC9</accession>
<dbReference type="Proteomes" id="UP000607653">
    <property type="component" value="Unassembled WGS sequence"/>
</dbReference>
<dbReference type="PANTHER" id="PTHR22778:SF55">
    <property type="entry name" value="ESTERASE C25G4.2-LIKE"/>
    <property type="match status" value="1"/>
</dbReference>
<evidence type="ECO:0000313" key="3">
    <source>
        <dbReference type="Proteomes" id="UP000607653"/>
    </source>
</evidence>